<dbReference type="GO" id="GO:0034976">
    <property type="term" value="P:response to endoplasmic reticulum stress"/>
    <property type="evidence" value="ECO:0007669"/>
    <property type="project" value="TreeGrafter"/>
</dbReference>
<dbReference type="Pfam" id="PF00085">
    <property type="entry name" value="Thioredoxin"/>
    <property type="match status" value="1"/>
</dbReference>
<keyword evidence="5" id="KW-1185">Reference proteome</keyword>
<dbReference type="PROSITE" id="PS00194">
    <property type="entry name" value="THIOREDOXIN_1"/>
    <property type="match status" value="1"/>
</dbReference>
<feature type="domain" description="Thioredoxin" evidence="3">
    <location>
        <begin position="167"/>
        <end position="302"/>
    </location>
</feature>
<evidence type="ECO:0000313" key="4">
    <source>
        <dbReference type="EMBL" id="GBG25026.1"/>
    </source>
</evidence>
<feature type="region of interest" description="Disordered" evidence="1">
    <location>
        <begin position="138"/>
        <end position="187"/>
    </location>
</feature>
<feature type="signal peptide" evidence="2">
    <location>
        <begin position="1"/>
        <end position="19"/>
    </location>
</feature>
<dbReference type="OrthoDB" id="2121326at2759"/>
<evidence type="ECO:0000256" key="1">
    <source>
        <dbReference type="SAM" id="MobiDB-lite"/>
    </source>
</evidence>
<keyword evidence="4" id="KW-0413">Isomerase</keyword>
<dbReference type="InterPro" id="IPR017937">
    <property type="entry name" value="Thioredoxin_CS"/>
</dbReference>
<dbReference type="GO" id="GO:0015035">
    <property type="term" value="F:protein-disulfide reductase activity"/>
    <property type="evidence" value="ECO:0007669"/>
    <property type="project" value="TreeGrafter"/>
</dbReference>
<dbReference type="AlphaFoldDB" id="A0A2R5G1Y3"/>
<evidence type="ECO:0000313" key="5">
    <source>
        <dbReference type="Proteomes" id="UP000241890"/>
    </source>
</evidence>
<sequence length="464" mass="49661">MTRALTGPALLVAVAVAVAQGAAQIAAQRVHRLKDSNFEEQVKLAEGPWVVDFQNMPQATRADELAELADYLHGTGVQVGVVDQSTEHVCGAGKAGLRFYGIDKTDPPKTLVSAKGQLDASDAAVAVLDEIRRAVLARVPSSTSSSSSSSSSSGHSSSSTRADSTQQKRQKKAKEGQGARPGADGRVLELSDKTFDETVQQSDDAFLVSFTAPWCGHCQRLHPEWAQAASELAGSGVVIANVDATANEALAQRFGIQGFPTIKFFPPGAMNKDDDAAEDYQMERSAEAIVAWSLEAFERHGGQVSLEIPELVSQADFEDTCGAQSKCVIAFLPHILDSGKQGREELIAELEDAQRKARHMPFAWVEAGAQPAWEEAYSLEFGFPAVLLLRRHGAQELALPMRGSGFTGGALSAFAASAKTLGEFFDGGWPRIQTVEPWDGEEGQPPEVADDDDDFDLDAFLAED</sequence>
<accession>A0A2R5G1Y3</accession>
<dbReference type="InParanoid" id="A0A2R5G1Y3"/>
<dbReference type="SUPFAM" id="SSF52833">
    <property type="entry name" value="Thioredoxin-like"/>
    <property type="match status" value="1"/>
</dbReference>
<comment type="caution">
    <text evidence="4">The sequence shown here is derived from an EMBL/GenBank/DDBJ whole genome shotgun (WGS) entry which is preliminary data.</text>
</comment>
<keyword evidence="2" id="KW-0732">Signal</keyword>
<evidence type="ECO:0000259" key="3">
    <source>
        <dbReference type="PROSITE" id="PS51352"/>
    </source>
</evidence>
<dbReference type="PRINTS" id="PR00421">
    <property type="entry name" value="THIOREDOXIN"/>
</dbReference>
<dbReference type="GO" id="GO:0005788">
    <property type="term" value="C:endoplasmic reticulum lumen"/>
    <property type="evidence" value="ECO:0007669"/>
    <property type="project" value="TreeGrafter"/>
</dbReference>
<evidence type="ECO:0000256" key="2">
    <source>
        <dbReference type="SAM" id="SignalP"/>
    </source>
</evidence>
<dbReference type="InterPro" id="IPR013766">
    <property type="entry name" value="Thioredoxin_domain"/>
</dbReference>
<feature type="chain" id="PRO_5015349368" evidence="2">
    <location>
        <begin position="20"/>
        <end position="464"/>
    </location>
</feature>
<protein>
    <submittedName>
        <fullName evidence="4">Protein disulfide-isomerase A6</fullName>
    </submittedName>
</protein>
<reference evidence="4 5" key="1">
    <citation type="submission" date="2017-12" db="EMBL/GenBank/DDBJ databases">
        <title>Sequencing, de novo assembly and annotation of complete genome of a new Thraustochytrid species, strain FCC1311.</title>
        <authorList>
            <person name="Sedici K."/>
            <person name="Godart F."/>
            <person name="Aiese Cigliano R."/>
            <person name="Sanseverino W."/>
            <person name="Barakat M."/>
            <person name="Ortet P."/>
            <person name="Marechal E."/>
            <person name="Cagnac O."/>
            <person name="Amato A."/>
        </authorList>
    </citation>
    <scope>NUCLEOTIDE SEQUENCE [LARGE SCALE GENOMIC DNA]</scope>
</reference>
<feature type="compositionally biased region" description="Acidic residues" evidence="1">
    <location>
        <begin position="438"/>
        <end position="464"/>
    </location>
</feature>
<gene>
    <name evidence="4" type="ORF">FCC1311_012432</name>
</gene>
<organism evidence="4 5">
    <name type="scientific">Hondaea fermentalgiana</name>
    <dbReference type="NCBI Taxonomy" id="2315210"/>
    <lineage>
        <taxon>Eukaryota</taxon>
        <taxon>Sar</taxon>
        <taxon>Stramenopiles</taxon>
        <taxon>Bigyra</taxon>
        <taxon>Labyrinthulomycetes</taxon>
        <taxon>Thraustochytrida</taxon>
        <taxon>Thraustochytriidae</taxon>
        <taxon>Hondaea</taxon>
    </lineage>
</organism>
<name>A0A2R5G1Y3_9STRA</name>
<feature type="compositionally biased region" description="Low complexity" evidence="1">
    <location>
        <begin position="141"/>
        <end position="159"/>
    </location>
</feature>
<dbReference type="InterPro" id="IPR036249">
    <property type="entry name" value="Thioredoxin-like_sf"/>
</dbReference>
<dbReference type="PANTHER" id="PTHR45815">
    <property type="entry name" value="PROTEIN DISULFIDE-ISOMERASE A6"/>
    <property type="match status" value="1"/>
</dbReference>
<proteinExistence type="predicted"/>
<dbReference type="Gene3D" id="3.40.30.10">
    <property type="entry name" value="Glutaredoxin"/>
    <property type="match status" value="2"/>
</dbReference>
<dbReference type="Proteomes" id="UP000241890">
    <property type="component" value="Unassembled WGS sequence"/>
</dbReference>
<dbReference type="PANTHER" id="PTHR45815:SF3">
    <property type="entry name" value="PROTEIN DISULFIDE-ISOMERASE A6"/>
    <property type="match status" value="1"/>
</dbReference>
<dbReference type="EMBL" id="BEYU01000010">
    <property type="protein sequence ID" value="GBG25026.1"/>
    <property type="molecule type" value="Genomic_DNA"/>
</dbReference>
<feature type="region of interest" description="Disordered" evidence="1">
    <location>
        <begin position="435"/>
        <end position="464"/>
    </location>
</feature>
<dbReference type="GO" id="GO:0016853">
    <property type="term" value="F:isomerase activity"/>
    <property type="evidence" value="ECO:0007669"/>
    <property type="project" value="UniProtKB-KW"/>
</dbReference>
<dbReference type="PROSITE" id="PS51352">
    <property type="entry name" value="THIOREDOXIN_2"/>
    <property type="match status" value="1"/>
</dbReference>